<sequence length="285" mass="29260">MSTHNDPHAQPGAQPQTQPGAQPHAQPGAHAQGPTYRVPGPQMTDPQASGYPGAAYPGTATAGPGGYGPGAHGPGNSGQKPPKRKKPLLKRWWFWIVLILVVIVIGAAISGGGDDATENTESSAGVAEDEEAGGDKAKEEPAADEPAAEDAAASYGIGDAVAAEDWEVTVNSVKDGISSVGDEFMGAEAQGQFVVVDLSVKNTASAPDFFWEDNIKLGDESGNTYSADSEAGLYAAEDSILFAEEINPGNTAKGVLVFDVPADVSPDKLTFEGGLFSDPIEISLG</sequence>
<feature type="region of interest" description="Disordered" evidence="2">
    <location>
        <begin position="111"/>
        <end position="153"/>
    </location>
</feature>
<feature type="domain" description="DUF4352" evidence="4">
    <location>
        <begin position="155"/>
        <end position="278"/>
    </location>
</feature>
<dbReference type="InterPro" id="IPR029051">
    <property type="entry name" value="DUF4352"/>
</dbReference>
<proteinExistence type="predicted"/>
<evidence type="ECO:0000256" key="1">
    <source>
        <dbReference type="ARBA" id="ARBA00022729"/>
    </source>
</evidence>
<keyword evidence="3" id="KW-1133">Transmembrane helix</keyword>
<evidence type="ECO:0000313" key="5">
    <source>
        <dbReference type="EMBL" id="SMX89546.1"/>
    </source>
</evidence>
<keyword evidence="3" id="KW-0812">Transmembrane</keyword>
<evidence type="ECO:0000256" key="2">
    <source>
        <dbReference type="SAM" id="MobiDB-lite"/>
    </source>
</evidence>
<dbReference type="RefSeq" id="WP_233430411.1">
    <property type="nucleotide sequence ID" value="NZ_FXZD01000005.1"/>
</dbReference>
<protein>
    <recommendedName>
        <fullName evidence="4">DUF4352 domain-containing protein</fullName>
    </recommendedName>
</protein>
<evidence type="ECO:0000313" key="6">
    <source>
        <dbReference type="Proteomes" id="UP000234433"/>
    </source>
</evidence>
<dbReference type="Gene3D" id="2.60.40.1240">
    <property type="match status" value="1"/>
</dbReference>
<accession>A0A2H1JPX0</accession>
<dbReference type="InterPro" id="IPR029050">
    <property type="entry name" value="Immunoprotect_excell_Ig-like"/>
</dbReference>
<evidence type="ECO:0000256" key="3">
    <source>
        <dbReference type="SAM" id="Phobius"/>
    </source>
</evidence>
<feature type="transmembrane region" description="Helical" evidence="3">
    <location>
        <begin position="92"/>
        <end position="113"/>
    </location>
</feature>
<dbReference type="SUPFAM" id="SSF81995">
    <property type="entry name" value="beta-sandwich domain of Sec23/24"/>
    <property type="match status" value="1"/>
</dbReference>
<feature type="region of interest" description="Disordered" evidence="2">
    <location>
        <begin position="1"/>
        <end position="84"/>
    </location>
</feature>
<dbReference type="Proteomes" id="UP000234433">
    <property type="component" value="Unassembled WGS sequence"/>
</dbReference>
<dbReference type="EMBL" id="FXZD01000005">
    <property type="protein sequence ID" value="SMX89546.1"/>
    <property type="molecule type" value="Genomic_DNA"/>
</dbReference>
<organism evidence="5 6">
    <name type="scientific">Brevibacterium antiquum CNRZ 918</name>
    <dbReference type="NCBI Taxonomy" id="1255637"/>
    <lineage>
        <taxon>Bacteria</taxon>
        <taxon>Bacillati</taxon>
        <taxon>Actinomycetota</taxon>
        <taxon>Actinomycetes</taxon>
        <taxon>Micrococcales</taxon>
        <taxon>Brevibacteriaceae</taxon>
        <taxon>Brevibacterium</taxon>
    </lineage>
</organism>
<keyword evidence="3" id="KW-0472">Membrane</keyword>
<dbReference type="AlphaFoldDB" id="A0A2H1JPX0"/>
<keyword evidence="1" id="KW-0732">Signal</keyword>
<name>A0A2H1JPX0_9MICO</name>
<gene>
    <name evidence="5" type="ORF">BANT918_01768</name>
</gene>
<evidence type="ECO:0000259" key="4">
    <source>
        <dbReference type="Pfam" id="PF11611"/>
    </source>
</evidence>
<dbReference type="Pfam" id="PF11611">
    <property type="entry name" value="DUF4352"/>
    <property type="match status" value="1"/>
</dbReference>
<reference evidence="5 6" key="1">
    <citation type="submission" date="2017-03" db="EMBL/GenBank/DDBJ databases">
        <authorList>
            <person name="Afonso C.L."/>
            <person name="Miller P.J."/>
            <person name="Scott M.A."/>
            <person name="Spackman E."/>
            <person name="Goraichik I."/>
            <person name="Dimitrov K.M."/>
            <person name="Suarez D.L."/>
            <person name="Swayne D.E."/>
        </authorList>
    </citation>
    <scope>NUCLEOTIDE SEQUENCE [LARGE SCALE GENOMIC DNA]</scope>
    <source>
        <strain evidence="5 6">CNRZ 918</strain>
    </source>
</reference>
<feature type="compositionally biased region" description="Gly residues" evidence="2">
    <location>
        <begin position="63"/>
        <end position="76"/>
    </location>
</feature>
<feature type="compositionally biased region" description="Low complexity" evidence="2">
    <location>
        <begin position="50"/>
        <end position="62"/>
    </location>
</feature>
<feature type="compositionally biased region" description="Low complexity" evidence="2">
    <location>
        <begin position="8"/>
        <end position="34"/>
    </location>
</feature>